<accession>A0A4R0R208</accession>
<evidence type="ECO:0000313" key="2">
    <source>
        <dbReference type="EMBL" id="TCD61032.1"/>
    </source>
</evidence>
<reference evidence="2 3" key="1">
    <citation type="submission" date="2018-11" db="EMBL/GenBank/DDBJ databases">
        <title>Genome assembly of Steccherinum ochraceum LE-BIN_3174, the white-rot fungus of the Steccherinaceae family (The Residual Polyporoid clade, Polyporales, Basidiomycota).</title>
        <authorList>
            <person name="Fedorova T.V."/>
            <person name="Glazunova O.A."/>
            <person name="Landesman E.O."/>
            <person name="Moiseenko K.V."/>
            <person name="Psurtseva N.V."/>
            <person name="Savinova O.S."/>
            <person name="Shakhova N.V."/>
            <person name="Tyazhelova T.V."/>
            <person name="Vasina D.V."/>
        </authorList>
    </citation>
    <scope>NUCLEOTIDE SEQUENCE [LARGE SCALE GENOMIC DNA]</scope>
    <source>
        <strain evidence="2 3">LE-BIN_3174</strain>
    </source>
</reference>
<dbReference type="AlphaFoldDB" id="A0A4R0R208"/>
<organism evidence="2 3">
    <name type="scientific">Steccherinum ochraceum</name>
    <dbReference type="NCBI Taxonomy" id="92696"/>
    <lineage>
        <taxon>Eukaryota</taxon>
        <taxon>Fungi</taxon>
        <taxon>Dikarya</taxon>
        <taxon>Basidiomycota</taxon>
        <taxon>Agaricomycotina</taxon>
        <taxon>Agaricomycetes</taxon>
        <taxon>Polyporales</taxon>
        <taxon>Steccherinaceae</taxon>
        <taxon>Steccherinum</taxon>
    </lineage>
</organism>
<dbReference type="Gene3D" id="1.20.1280.50">
    <property type="match status" value="1"/>
</dbReference>
<evidence type="ECO:0000313" key="3">
    <source>
        <dbReference type="Proteomes" id="UP000292702"/>
    </source>
</evidence>
<dbReference type="InterPro" id="IPR001810">
    <property type="entry name" value="F-box_dom"/>
</dbReference>
<evidence type="ECO:0000259" key="1">
    <source>
        <dbReference type="Pfam" id="PF12937"/>
    </source>
</evidence>
<sequence length="568" mass="63934">MSTDLRDAFVSDVEATIEACHGVIKLYQRMIGLLGAKRNACTITHRLPSEVLGEIMWNTLDDRGSHKLVPLESVCRHWRDVALDTPKLWSYIVAGTRSKHRSIHAQTALILRSKSALLHINILLSEDRGPNQYSRDTLRLLLSSLPRISHLHLTLSKKPMETFAELFPEPLFAPQLQSLVMSIHHTNHRVSLPSFAPEGLPRLTELVLKAPYYHCDKLLPSLVTSNITVFEISGSLGSLHPGHIGIVTSDALAVALRAMPRLQTLILKDHILVPPLVELDNPVYLSHLRSLILQDSLISLIWVMDNLRFPSEAPISFTHGNSGDDHLAGKLKGSLMTYLHSDTPGIHEQHTPSLCAALWGVGGRPAKGFGFKMQLWAGTKEEASPLSGRTIFIEILNGWTLYPGVLWNALPLYKVSCLTFHGGSSSYTGYARWSTFMECAQRMSNVKMLRFLDWDPEVVAGSDLVLCPGRRNEEHAFPQLRELEFRNLTSGDVADEWKWMPRTIRLRGWKTPTLADPWPVERIRVLKRTLVMWEVGRGPMDRISFVNCNSLSIDQLRTFGLRADIVKY</sequence>
<name>A0A4R0R208_9APHY</name>
<dbReference type="EMBL" id="RWJN01000513">
    <property type="protein sequence ID" value="TCD61032.1"/>
    <property type="molecule type" value="Genomic_DNA"/>
</dbReference>
<comment type="caution">
    <text evidence="2">The sequence shown here is derived from an EMBL/GenBank/DDBJ whole genome shotgun (WGS) entry which is preliminary data.</text>
</comment>
<dbReference type="Pfam" id="PF12937">
    <property type="entry name" value="F-box-like"/>
    <property type="match status" value="1"/>
</dbReference>
<proteinExistence type="predicted"/>
<dbReference type="Gene3D" id="3.80.10.10">
    <property type="entry name" value="Ribonuclease Inhibitor"/>
    <property type="match status" value="1"/>
</dbReference>
<feature type="domain" description="F-box" evidence="1">
    <location>
        <begin position="46"/>
        <end position="92"/>
    </location>
</feature>
<dbReference type="InterPro" id="IPR032675">
    <property type="entry name" value="LRR_dom_sf"/>
</dbReference>
<dbReference type="OrthoDB" id="3365698at2759"/>
<gene>
    <name evidence="2" type="ORF">EIP91_009136</name>
</gene>
<protein>
    <recommendedName>
        <fullName evidence="1">F-box domain-containing protein</fullName>
    </recommendedName>
</protein>
<keyword evidence="3" id="KW-1185">Reference proteome</keyword>
<dbReference type="Proteomes" id="UP000292702">
    <property type="component" value="Unassembled WGS sequence"/>
</dbReference>